<reference evidence="3 4" key="1">
    <citation type="submission" date="2014-07" db="EMBL/GenBank/DDBJ databases">
        <title>Comparative genomic insights into amoeba endosymbionts belonging to the families of Holosporaceae and Candidatus Midichloriaceae within Rickettsiales.</title>
        <authorList>
            <person name="Wang Z."/>
            <person name="Wu M."/>
        </authorList>
    </citation>
    <scope>NUCLEOTIDE SEQUENCE [LARGE SCALE GENOMIC DNA]</scope>
    <source>
        <strain evidence="3">PRA3</strain>
    </source>
</reference>
<feature type="region of interest" description="Disordered" evidence="1">
    <location>
        <begin position="20"/>
        <end position="286"/>
    </location>
</feature>
<dbReference type="KEGG" id="paca:ID47_10980"/>
<dbReference type="RefSeq" id="WP_038466288.1">
    <property type="nucleotide sequence ID" value="NZ_CP008941.1"/>
</dbReference>
<dbReference type="Proteomes" id="UP000028926">
    <property type="component" value="Chromosome"/>
</dbReference>
<accession>A0A077B2C6</accession>
<gene>
    <name evidence="3" type="ORF">ID47_10980</name>
</gene>
<feature type="compositionally biased region" description="Polar residues" evidence="1">
    <location>
        <begin position="76"/>
        <end position="86"/>
    </location>
</feature>
<name>A0A077B2C6_9PROT</name>
<protein>
    <submittedName>
        <fullName evidence="3">Uncharacterized protein</fullName>
    </submittedName>
</protein>
<keyword evidence="4" id="KW-1185">Reference proteome</keyword>
<feature type="compositionally biased region" description="Low complexity" evidence="1">
    <location>
        <begin position="265"/>
        <end position="275"/>
    </location>
</feature>
<sequence length="286" mass="30116">MKLYTLVILGSIASNLSASAYEGSADEGIDPNGTEITQEDSQQPQTEEAPQQPRSLKSKLFSGAKHFAKGAATGVFSGNNGDSQETGLAGTVGKGLGTLAGRATGINLTPEERAERAEQRRLKQEQRSLSTQHQETGTSHTPSHGTSFLSKLRGGKSKNIPANTAPAHHSTQATEATSPQQKRGTSLLSKLRGGSSQNKSVAAPHAQPHVAAKKPPVKAQKSTKSSMFSLKKSTPSSVKKPPVKSQKKTFSLGSKKTTMTSNLPKAKATSAKASKVGFFSKKRAKK</sequence>
<evidence type="ECO:0000256" key="2">
    <source>
        <dbReference type="SAM" id="SignalP"/>
    </source>
</evidence>
<organism evidence="3 4">
    <name type="scientific">Candidatus Odyssella acanthamoebae</name>
    <dbReference type="NCBI Taxonomy" id="91604"/>
    <lineage>
        <taxon>Bacteria</taxon>
        <taxon>Pseudomonadati</taxon>
        <taxon>Pseudomonadota</taxon>
        <taxon>Alphaproteobacteria</taxon>
        <taxon>Holosporales</taxon>
        <taxon>Candidatus Paracaedibacteraceae</taxon>
        <taxon>Candidatus Odyssella</taxon>
    </lineage>
</organism>
<dbReference type="AlphaFoldDB" id="A0A077B2C6"/>
<keyword evidence="2" id="KW-0732">Signal</keyword>
<proteinExistence type="predicted"/>
<evidence type="ECO:0000313" key="4">
    <source>
        <dbReference type="Proteomes" id="UP000028926"/>
    </source>
</evidence>
<dbReference type="EMBL" id="CP008941">
    <property type="protein sequence ID" value="AIK97140.1"/>
    <property type="molecule type" value="Genomic_DNA"/>
</dbReference>
<feature type="compositionally biased region" description="Polar residues" evidence="1">
    <location>
        <begin position="251"/>
        <end position="263"/>
    </location>
</feature>
<feature type="compositionally biased region" description="Low complexity" evidence="1">
    <location>
        <begin position="42"/>
        <end position="53"/>
    </location>
</feature>
<feature type="compositionally biased region" description="Basic and acidic residues" evidence="1">
    <location>
        <begin position="110"/>
        <end position="126"/>
    </location>
</feature>
<dbReference type="HOGENOM" id="CLU_972134_0_0_5"/>
<feature type="chain" id="PRO_5001717138" evidence="2">
    <location>
        <begin position="21"/>
        <end position="286"/>
    </location>
</feature>
<evidence type="ECO:0000256" key="1">
    <source>
        <dbReference type="SAM" id="MobiDB-lite"/>
    </source>
</evidence>
<feature type="compositionally biased region" description="Low complexity" evidence="1">
    <location>
        <begin position="231"/>
        <end position="240"/>
    </location>
</feature>
<feature type="compositionally biased region" description="Polar residues" evidence="1">
    <location>
        <begin position="169"/>
        <end position="200"/>
    </location>
</feature>
<dbReference type="STRING" id="91604.ID47_10980"/>
<feature type="signal peptide" evidence="2">
    <location>
        <begin position="1"/>
        <end position="20"/>
    </location>
</feature>
<feature type="compositionally biased region" description="Low complexity" evidence="1">
    <location>
        <begin position="136"/>
        <end position="147"/>
    </location>
</feature>
<evidence type="ECO:0000313" key="3">
    <source>
        <dbReference type="EMBL" id="AIK97140.1"/>
    </source>
</evidence>